<dbReference type="OrthoDB" id="6159439at2759"/>
<dbReference type="AlphaFoldDB" id="A0A087TFP0"/>
<organism evidence="1 2">
    <name type="scientific">Stegodyphus mimosarum</name>
    <name type="common">African social velvet spider</name>
    <dbReference type="NCBI Taxonomy" id="407821"/>
    <lineage>
        <taxon>Eukaryota</taxon>
        <taxon>Metazoa</taxon>
        <taxon>Ecdysozoa</taxon>
        <taxon>Arthropoda</taxon>
        <taxon>Chelicerata</taxon>
        <taxon>Arachnida</taxon>
        <taxon>Araneae</taxon>
        <taxon>Araneomorphae</taxon>
        <taxon>Entelegynae</taxon>
        <taxon>Eresoidea</taxon>
        <taxon>Eresidae</taxon>
        <taxon>Stegodyphus</taxon>
    </lineage>
</organism>
<reference evidence="1 2" key="1">
    <citation type="submission" date="2013-11" db="EMBL/GenBank/DDBJ databases">
        <title>Genome sequencing of Stegodyphus mimosarum.</title>
        <authorList>
            <person name="Bechsgaard J."/>
        </authorList>
    </citation>
    <scope>NUCLEOTIDE SEQUENCE [LARGE SCALE GENOMIC DNA]</scope>
</reference>
<evidence type="ECO:0000313" key="2">
    <source>
        <dbReference type="Proteomes" id="UP000054359"/>
    </source>
</evidence>
<keyword evidence="2" id="KW-1185">Reference proteome</keyword>
<feature type="non-terminal residue" evidence="1">
    <location>
        <position position="59"/>
    </location>
</feature>
<dbReference type="Proteomes" id="UP000054359">
    <property type="component" value="Unassembled WGS sequence"/>
</dbReference>
<accession>A0A087TFP0</accession>
<name>A0A087TFP0_STEMI</name>
<protein>
    <submittedName>
        <fullName evidence="1">Uncharacterized protein</fullName>
    </submittedName>
</protein>
<sequence>MPFVSAGSYIGHGYQNLNSAMMGQSLPLSLGASQSTLSPPATVPFPWSAAARGKPRRGM</sequence>
<proteinExistence type="predicted"/>
<dbReference type="EMBL" id="KK115005">
    <property type="protein sequence ID" value="KFM63929.1"/>
    <property type="molecule type" value="Genomic_DNA"/>
</dbReference>
<gene>
    <name evidence="1" type="ORF">X975_02078</name>
</gene>
<evidence type="ECO:0000313" key="1">
    <source>
        <dbReference type="EMBL" id="KFM63929.1"/>
    </source>
</evidence>